<organism evidence="8 9">
    <name type="scientific">Rubroshorea leprosula</name>
    <dbReference type="NCBI Taxonomy" id="152421"/>
    <lineage>
        <taxon>Eukaryota</taxon>
        <taxon>Viridiplantae</taxon>
        <taxon>Streptophyta</taxon>
        <taxon>Embryophyta</taxon>
        <taxon>Tracheophyta</taxon>
        <taxon>Spermatophyta</taxon>
        <taxon>Magnoliopsida</taxon>
        <taxon>eudicotyledons</taxon>
        <taxon>Gunneridae</taxon>
        <taxon>Pentapetalae</taxon>
        <taxon>rosids</taxon>
        <taxon>malvids</taxon>
        <taxon>Malvales</taxon>
        <taxon>Dipterocarpaceae</taxon>
        <taxon>Rubroshorea</taxon>
    </lineage>
</organism>
<dbReference type="Proteomes" id="UP001054252">
    <property type="component" value="Unassembled WGS sequence"/>
</dbReference>
<dbReference type="GO" id="GO:0005634">
    <property type="term" value="C:nucleus"/>
    <property type="evidence" value="ECO:0007669"/>
    <property type="project" value="UniProtKB-SubCell"/>
</dbReference>
<sequence length="332" mass="37737">MEMEDPTFVPQHQMNPVDYSLDDCLNFQSFSTESYSSFSIVNPEISTQNMTGSGSCNIEASQMIQEDIEKPVKQLKTNNNKWEYSCASNKQIISKPSPSALSKIIYFENSDSSSAIPQQCYGDLNYAMTYKNEGVKRKICSLTRSPFHAQDHVIAERKRREKISELYMALSRLLPSLKKTDKTSILGDAIMHVKQLQERVKILEEKVAEKIVESAVLVKKAQIYADEESSSCQPNHSSLPEIEARVSDRDVLLRIHCEKNKGFLVNLLHQIEKLNLSVVSSNFLPFGRSTLEITIAAQMEDEFPMTAKDLVKNLRPVLQRLRFEPLLAHTEN</sequence>
<evidence type="ECO:0000259" key="7">
    <source>
        <dbReference type="PROSITE" id="PS50888"/>
    </source>
</evidence>
<keyword evidence="9" id="KW-1185">Reference proteome</keyword>
<dbReference type="GO" id="GO:0080090">
    <property type="term" value="P:regulation of primary metabolic process"/>
    <property type="evidence" value="ECO:0007669"/>
    <property type="project" value="UniProtKB-ARBA"/>
</dbReference>
<dbReference type="Gene3D" id="4.10.280.10">
    <property type="entry name" value="Helix-loop-helix DNA-binding domain"/>
    <property type="match status" value="1"/>
</dbReference>
<comment type="caution">
    <text evidence="8">The sequence shown here is derived from an EMBL/GenBank/DDBJ whole genome shotgun (WGS) entry which is preliminary data.</text>
</comment>
<name>A0AAV5I9F3_9ROSI</name>
<dbReference type="PANTHER" id="PTHR45959">
    <property type="entry name" value="BHLH TRANSCRIPTION FACTOR"/>
    <property type="match status" value="1"/>
</dbReference>
<keyword evidence="2" id="KW-0805">Transcription regulation</keyword>
<dbReference type="Pfam" id="PF22754">
    <property type="entry name" value="bHLH-TF_ACT-like_plant"/>
    <property type="match status" value="1"/>
</dbReference>
<keyword evidence="6" id="KW-0175">Coiled coil</keyword>
<evidence type="ECO:0000256" key="3">
    <source>
        <dbReference type="ARBA" id="ARBA00023125"/>
    </source>
</evidence>
<proteinExistence type="predicted"/>
<evidence type="ECO:0000313" key="9">
    <source>
        <dbReference type="Proteomes" id="UP001054252"/>
    </source>
</evidence>
<dbReference type="PANTHER" id="PTHR45959:SF73">
    <property type="entry name" value="TRANSCRIPTION FACTOR BHLH25"/>
    <property type="match status" value="1"/>
</dbReference>
<protein>
    <recommendedName>
        <fullName evidence="7">BHLH domain-containing protein</fullName>
    </recommendedName>
</protein>
<dbReference type="EMBL" id="BPVZ01000008">
    <property type="protein sequence ID" value="GKU94969.1"/>
    <property type="molecule type" value="Genomic_DNA"/>
</dbReference>
<dbReference type="PROSITE" id="PS50888">
    <property type="entry name" value="BHLH"/>
    <property type="match status" value="1"/>
</dbReference>
<dbReference type="AlphaFoldDB" id="A0AAV5I9F3"/>
<dbReference type="SUPFAM" id="SSF47459">
    <property type="entry name" value="HLH, helix-loop-helix DNA-binding domain"/>
    <property type="match status" value="1"/>
</dbReference>
<dbReference type="InterPro" id="IPR052610">
    <property type="entry name" value="bHLH_transcription_regulator"/>
</dbReference>
<dbReference type="Pfam" id="PF00010">
    <property type="entry name" value="HLH"/>
    <property type="match status" value="1"/>
</dbReference>
<reference evidence="8 9" key="1">
    <citation type="journal article" date="2021" name="Commun. Biol.">
        <title>The genome of Shorea leprosula (Dipterocarpaceae) highlights the ecological relevance of drought in aseasonal tropical rainforests.</title>
        <authorList>
            <person name="Ng K.K.S."/>
            <person name="Kobayashi M.J."/>
            <person name="Fawcett J.A."/>
            <person name="Hatakeyama M."/>
            <person name="Paape T."/>
            <person name="Ng C.H."/>
            <person name="Ang C.C."/>
            <person name="Tnah L.H."/>
            <person name="Lee C.T."/>
            <person name="Nishiyama T."/>
            <person name="Sese J."/>
            <person name="O'Brien M.J."/>
            <person name="Copetti D."/>
            <person name="Mohd Noor M.I."/>
            <person name="Ong R.C."/>
            <person name="Putra M."/>
            <person name="Sireger I.Z."/>
            <person name="Indrioko S."/>
            <person name="Kosugi Y."/>
            <person name="Izuno A."/>
            <person name="Isagi Y."/>
            <person name="Lee S.L."/>
            <person name="Shimizu K.K."/>
        </authorList>
    </citation>
    <scope>NUCLEOTIDE SEQUENCE [LARGE SCALE GENOMIC DNA]</scope>
    <source>
        <strain evidence="8">214</strain>
    </source>
</reference>
<dbReference type="InterPro" id="IPR036638">
    <property type="entry name" value="HLH_DNA-bd_sf"/>
</dbReference>
<evidence type="ECO:0000256" key="5">
    <source>
        <dbReference type="ARBA" id="ARBA00023242"/>
    </source>
</evidence>
<dbReference type="GO" id="GO:0046983">
    <property type="term" value="F:protein dimerization activity"/>
    <property type="evidence" value="ECO:0007669"/>
    <property type="project" value="InterPro"/>
</dbReference>
<evidence type="ECO:0000256" key="1">
    <source>
        <dbReference type="ARBA" id="ARBA00004123"/>
    </source>
</evidence>
<keyword evidence="5" id="KW-0539">Nucleus</keyword>
<accession>A0AAV5I9F3</accession>
<dbReference type="SMART" id="SM00353">
    <property type="entry name" value="HLH"/>
    <property type="match status" value="1"/>
</dbReference>
<keyword evidence="4" id="KW-0804">Transcription</keyword>
<evidence type="ECO:0000256" key="4">
    <source>
        <dbReference type="ARBA" id="ARBA00023163"/>
    </source>
</evidence>
<gene>
    <name evidence="8" type="ORF">SLEP1_g8390</name>
</gene>
<evidence type="ECO:0000256" key="6">
    <source>
        <dbReference type="SAM" id="Coils"/>
    </source>
</evidence>
<dbReference type="InterPro" id="IPR011598">
    <property type="entry name" value="bHLH_dom"/>
</dbReference>
<feature type="coiled-coil region" evidence="6">
    <location>
        <begin position="186"/>
        <end position="213"/>
    </location>
</feature>
<evidence type="ECO:0000313" key="8">
    <source>
        <dbReference type="EMBL" id="GKU94969.1"/>
    </source>
</evidence>
<evidence type="ECO:0000256" key="2">
    <source>
        <dbReference type="ARBA" id="ARBA00023015"/>
    </source>
</evidence>
<dbReference type="InterPro" id="IPR054502">
    <property type="entry name" value="bHLH-TF_ACT-like_plant"/>
</dbReference>
<feature type="domain" description="BHLH" evidence="7">
    <location>
        <begin position="147"/>
        <end position="196"/>
    </location>
</feature>
<comment type="subcellular location">
    <subcellularLocation>
        <location evidence="1">Nucleus</location>
    </subcellularLocation>
</comment>
<keyword evidence="3" id="KW-0238">DNA-binding</keyword>